<dbReference type="GO" id="GO:0005737">
    <property type="term" value="C:cytoplasm"/>
    <property type="evidence" value="ECO:0007669"/>
    <property type="project" value="TreeGrafter"/>
</dbReference>
<organism evidence="3">
    <name type="scientific">Trypanosoma congolense (strain IL3000)</name>
    <dbReference type="NCBI Taxonomy" id="1068625"/>
    <lineage>
        <taxon>Eukaryota</taxon>
        <taxon>Discoba</taxon>
        <taxon>Euglenozoa</taxon>
        <taxon>Kinetoplastea</taxon>
        <taxon>Metakinetoplastina</taxon>
        <taxon>Trypanosomatida</taxon>
        <taxon>Trypanosomatidae</taxon>
        <taxon>Trypanosoma</taxon>
        <taxon>Nannomonas</taxon>
    </lineage>
</organism>
<feature type="compositionally biased region" description="Polar residues" evidence="1">
    <location>
        <begin position="186"/>
        <end position="200"/>
    </location>
</feature>
<protein>
    <recommendedName>
        <fullName evidence="2">PSP1 C-terminal domain-containing protein</fullName>
    </recommendedName>
</protein>
<proteinExistence type="predicted"/>
<dbReference type="EMBL" id="HE575323">
    <property type="protein sequence ID" value="CCC94206.1"/>
    <property type="molecule type" value="Genomic_DNA"/>
</dbReference>
<dbReference type="VEuPathDB" id="TriTrypDB:TcIL3000_10_9840"/>
<gene>
    <name evidence="3" type="ORF">TCIL3000_10_9840</name>
</gene>
<dbReference type="InterPro" id="IPR007557">
    <property type="entry name" value="PSP1_C"/>
</dbReference>
<dbReference type="AlphaFoldDB" id="G0UXT9"/>
<feature type="domain" description="PSP1 C-terminal" evidence="2">
    <location>
        <begin position="505"/>
        <end position="599"/>
    </location>
</feature>
<feature type="region of interest" description="Disordered" evidence="1">
    <location>
        <begin position="456"/>
        <end position="501"/>
    </location>
</feature>
<dbReference type="PANTHER" id="PTHR43830:SF17">
    <property type="entry name" value="PSP1 C-TERMINAL DOMAIN-CONTAINING PROTEIN"/>
    <property type="match status" value="1"/>
</dbReference>
<dbReference type="Pfam" id="PF04468">
    <property type="entry name" value="PSP1"/>
    <property type="match status" value="1"/>
</dbReference>
<dbReference type="PANTHER" id="PTHR43830">
    <property type="entry name" value="PROTEIN PSP1"/>
    <property type="match status" value="1"/>
</dbReference>
<dbReference type="PROSITE" id="PS51411">
    <property type="entry name" value="PSP1_C"/>
    <property type="match status" value="1"/>
</dbReference>
<accession>G0UXT9</accession>
<feature type="compositionally biased region" description="Polar residues" evidence="1">
    <location>
        <begin position="488"/>
        <end position="497"/>
    </location>
</feature>
<reference evidence="3" key="1">
    <citation type="journal article" date="2012" name="Proc. Natl. Acad. Sci. U.S.A.">
        <title>Antigenic diversity is generated by distinct evolutionary mechanisms in African trypanosome species.</title>
        <authorList>
            <person name="Jackson A.P."/>
            <person name="Berry A."/>
            <person name="Aslett M."/>
            <person name="Allison H.C."/>
            <person name="Burton P."/>
            <person name="Vavrova-Anderson J."/>
            <person name="Brown R."/>
            <person name="Browne H."/>
            <person name="Corton N."/>
            <person name="Hauser H."/>
            <person name="Gamble J."/>
            <person name="Gilderthorp R."/>
            <person name="Marcello L."/>
            <person name="McQuillan J."/>
            <person name="Otto T.D."/>
            <person name="Quail M.A."/>
            <person name="Sanders M.J."/>
            <person name="van Tonder A."/>
            <person name="Ginger M.L."/>
            <person name="Field M.C."/>
            <person name="Barry J.D."/>
            <person name="Hertz-Fowler C."/>
            <person name="Berriman M."/>
        </authorList>
    </citation>
    <scope>NUCLEOTIDE SEQUENCE</scope>
    <source>
        <strain evidence="3">IL3000</strain>
    </source>
</reference>
<feature type="region of interest" description="Disordered" evidence="1">
    <location>
        <begin position="162"/>
        <end position="200"/>
    </location>
</feature>
<feature type="compositionally biased region" description="Low complexity" evidence="1">
    <location>
        <begin position="162"/>
        <end position="172"/>
    </location>
</feature>
<evidence type="ECO:0000313" key="3">
    <source>
        <dbReference type="EMBL" id="CCC94206.1"/>
    </source>
</evidence>
<evidence type="ECO:0000259" key="2">
    <source>
        <dbReference type="PROSITE" id="PS51411"/>
    </source>
</evidence>
<dbReference type="InterPro" id="IPR047767">
    <property type="entry name" value="PSP1-like"/>
</dbReference>
<evidence type="ECO:0000256" key="1">
    <source>
        <dbReference type="SAM" id="MobiDB-lite"/>
    </source>
</evidence>
<feature type="region of interest" description="Disordered" evidence="1">
    <location>
        <begin position="49"/>
        <end position="76"/>
    </location>
</feature>
<sequence>MSSRTQQIEVTDDVCTLYDYGAMLDNLSNEGLVMKVSEPISSDGISMCMSSANPRASGKSNDRITDSDSDVSSAVSLSNPPGVNGLIGIHICNGVDRKGTEGNKPLYFQDEGRSHQSRALVRANQLSSLIRKGGEEKDFCKITCGSLVDPLRDQPACSEQSLMSIDRSSSSSNTGLHSVSDHTESFHSQNPGKRDISTQSVEDTSQMIQLEENDVSDNLVDDKKRIKIGFKPSALGGPFYMQTETLTDGNVTVEVKCRVRPQSIAPAAPEVTLSRLPTLMSPFPLLTAHMERRCFGAEKLLKPMNVFGGNPQPHDIGRCANEHVFPTVHMMRGNEQYYGLTHGIGAVLRIDRASKEDIAHPVVVRFPSALCETKAVLLAEQQQVERKRPTDEEELQYVVIVKGKYQCRSFLSGLSSASVNTVVIVEGDRGEDIGTVVHVTNARDTENYNDMRVSMSRAEEDTEVSTLPDDAITGVSDTPHDDQGLDDCSTSRSSTSPCDDDRQIGRVIREATPEDIRRLTNLRDEETQLLPDVRRIVSGFISGSTSAAGVTTEDIEFQFDKKKMTIYLRRPTESGFVNFRRMQRRLHRMLKCRIWLAYMDELNSGAVPRLVGAPLVCKLGDRRQSEVIDGESAREIGEDDVIRVG</sequence>
<name>G0UXT9_TRYCI</name>